<organism evidence="3 4">
    <name type="scientific">Gymnopilus junonius</name>
    <name type="common">Spectacular rustgill mushroom</name>
    <name type="synonym">Gymnopilus spectabilis subsp. junonius</name>
    <dbReference type="NCBI Taxonomy" id="109634"/>
    <lineage>
        <taxon>Eukaryota</taxon>
        <taxon>Fungi</taxon>
        <taxon>Dikarya</taxon>
        <taxon>Basidiomycota</taxon>
        <taxon>Agaricomycotina</taxon>
        <taxon>Agaricomycetes</taxon>
        <taxon>Agaricomycetidae</taxon>
        <taxon>Agaricales</taxon>
        <taxon>Agaricineae</taxon>
        <taxon>Hymenogastraceae</taxon>
        <taxon>Gymnopilus</taxon>
    </lineage>
</organism>
<keyword evidence="4" id="KW-1185">Reference proteome</keyword>
<evidence type="ECO:0000256" key="2">
    <source>
        <dbReference type="ARBA" id="ARBA00023002"/>
    </source>
</evidence>
<dbReference type="OrthoDB" id="1274115at2759"/>
<sequence length="128" mass="14079">MCCRPYRVTIGTSSGFGKRLMLSILARGDRVIASARSLEKLETMISSSSIQDRNRLRTLHLDVSEGEEKIKAQIDLAVTFWGQIDVLVNNAGIGLASLVEEGGSKILRKQFETNVFGVLDVRLQSSLP</sequence>
<gene>
    <name evidence="3" type="ORF">CPB84DRAFT_1021569</name>
</gene>
<evidence type="ECO:0000313" key="3">
    <source>
        <dbReference type="EMBL" id="KAF8900767.1"/>
    </source>
</evidence>
<evidence type="ECO:0000256" key="1">
    <source>
        <dbReference type="ARBA" id="ARBA00006484"/>
    </source>
</evidence>
<comment type="caution">
    <text evidence="3">The sequence shown here is derived from an EMBL/GenBank/DDBJ whole genome shotgun (WGS) entry which is preliminary data.</text>
</comment>
<dbReference type="GO" id="GO:0016491">
    <property type="term" value="F:oxidoreductase activity"/>
    <property type="evidence" value="ECO:0007669"/>
    <property type="project" value="UniProtKB-KW"/>
</dbReference>
<dbReference type="PANTHER" id="PTHR43976:SF16">
    <property type="entry name" value="SHORT-CHAIN DEHYDROGENASE_REDUCTASE FAMILY PROTEIN"/>
    <property type="match status" value="1"/>
</dbReference>
<proteinExistence type="inferred from homology"/>
<dbReference type="Proteomes" id="UP000724874">
    <property type="component" value="Unassembled WGS sequence"/>
</dbReference>
<dbReference type="EMBL" id="JADNYJ010000046">
    <property type="protein sequence ID" value="KAF8900767.1"/>
    <property type="molecule type" value="Genomic_DNA"/>
</dbReference>
<dbReference type="PRINTS" id="PR00081">
    <property type="entry name" value="GDHRDH"/>
</dbReference>
<protein>
    <submittedName>
        <fullName evidence="3">Uncharacterized protein</fullName>
    </submittedName>
</protein>
<dbReference type="Pfam" id="PF00106">
    <property type="entry name" value="adh_short"/>
    <property type="match status" value="1"/>
</dbReference>
<reference evidence="3" key="1">
    <citation type="submission" date="2020-11" db="EMBL/GenBank/DDBJ databases">
        <authorList>
            <consortium name="DOE Joint Genome Institute"/>
            <person name="Ahrendt S."/>
            <person name="Riley R."/>
            <person name="Andreopoulos W."/>
            <person name="LaButti K."/>
            <person name="Pangilinan J."/>
            <person name="Ruiz-duenas F.J."/>
            <person name="Barrasa J.M."/>
            <person name="Sanchez-Garcia M."/>
            <person name="Camarero S."/>
            <person name="Miyauchi S."/>
            <person name="Serrano A."/>
            <person name="Linde D."/>
            <person name="Babiker R."/>
            <person name="Drula E."/>
            <person name="Ayuso-Fernandez I."/>
            <person name="Pacheco R."/>
            <person name="Padilla G."/>
            <person name="Ferreira P."/>
            <person name="Barriuso J."/>
            <person name="Kellner H."/>
            <person name="Castanera R."/>
            <person name="Alfaro M."/>
            <person name="Ramirez L."/>
            <person name="Pisabarro A.G."/>
            <person name="Kuo A."/>
            <person name="Tritt A."/>
            <person name="Lipzen A."/>
            <person name="He G."/>
            <person name="Yan M."/>
            <person name="Ng V."/>
            <person name="Cullen D."/>
            <person name="Martin F."/>
            <person name="Rosso M.-N."/>
            <person name="Henrissat B."/>
            <person name="Hibbett D."/>
            <person name="Martinez A.T."/>
            <person name="Grigoriev I.V."/>
        </authorList>
    </citation>
    <scope>NUCLEOTIDE SEQUENCE</scope>
    <source>
        <strain evidence="3">AH 44721</strain>
    </source>
</reference>
<name>A0A9P5NQQ5_GYMJU</name>
<evidence type="ECO:0000313" key="4">
    <source>
        <dbReference type="Proteomes" id="UP000724874"/>
    </source>
</evidence>
<comment type="similarity">
    <text evidence="1">Belongs to the short-chain dehydrogenases/reductases (SDR) family.</text>
</comment>
<dbReference type="AlphaFoldDB" id="A0A9P5NQQ5"/>
<dbReference type="InterPro" id="IPR051911">
    <property type="entry name" value="SDR_oxidoreductase"/>
</dbReference>
<keyword evidence="2" id="KW-0560">Oxidoreductase</keyword>
<dbReference type="Gene3D" id="3.40.50.720">
    <property type="entry name" value="NAD(P)-binding Rossmann-like Domain"/>
    <property type="match status" value="1"/>
</dbReference>
<dbReference type="InterPro" id="IPR036291">
    <property type="entry name" value="NAD(P)-bd_dom_sf"/>
</dbReference>
<dbReference type="PANTHER" id="PTHR43976">
    <property type="entry name" value="SHORT CHAIN DEHYDROGENASE"/>
    <property type="match status" value="1"/>
</dbReference>
<dbReference type="SUPFAM" id="SSF51735">
    <property type="entry name" value="NAD(P)-binding Rossmann-fold domains"/>
    <property type="match status" value="1"/>
</dbReference>
<accession>A0A9P5NQQ5</accession>
<dbReference type="InterPro" id="IPR002347">
    <property type="entry name" value="SDR_fam"/>
</dbReference>